<evidence type="ECO:0000256" key="4">
    <source>
        <dbReference type="ARBA" id="ARBA00023306"/>
    </source>
</evidence>
<evidence type="ECO:0000256" key="3">
    <source>
        <dbReference type="ARBA" id="ARBA00022829"/>
    </source>
</evidence>
<dbReference type="Proteomes" id="UP001168167">
    <property type="component" value="Unassembled WGS sequence"/>
</dbReference>
<gene>
    <name evidence="6" type="primary">scpB</name>
    <name evidence="6" type="ORF">NQX30_06775</name>
</gene>
<organism evidence="6 7">
    <name type="scientific">Candidatus Doriopsillibacter californiensis</name>
    <dbReference type="NCBI Taxonomy" id="2970740"/>
    <lineage>
        <taxon>Bacteria</taxon>
        <taxon>Pseudomonadati</taxon>
        <taxon>Pseudomonadota</taxon>
        <taxon>Gammaproteobacteria</taxon>
        <taxon>Candidatus Tethybacterales</taxon>
        <taxon>Candidatus Persebacteraceae</taxon>
        <taxon>Candidatus Doriopsillibacter</taxon>
    </lineage>
</organism>
<dbReference type="Pfam" id="PF04079">
    <property type="entry name" value="SMC_ScpB"/>
    <property type="match status" value="1"/>
</dbReference>
<keyword evidence="3" id="KW-0159">Chromosome partition</keyword>
<feature type="compositionally biased region" description="Polar residues" evidence="5">
    <location>
        <begin position="218"/>
        <end position="227"/>
    </location>
</feature>
<comment type="caution">
    <text evidence="6">The sequence shown here is derived from an EMBL/GenBank/DDBJ whole genome shotgun (WGS) entry which is preliminary data.</text>
</comment>
<name>A0ABT7QMZ9_9GAMM</name>
<reference evidence="6" key="1">
    <citation type="submission" date="2022-08" db="EMBL/GenBank/DDBJ databases">
        <authorList>
            <person name="Dzunkova M."/>
            <person name="La Clair J."/>
            <person name="Tyml T."/>
            <person name="Doud D."/>
            <person name="Schulz F."/>
            <person name="Piquer S."/>
            <person name="Porcel Sanchis D."/>
            <person name="Osborn A."/>
            <person name="Robinson D."/>
            <person name="Louie K.B."/>
            <person name="Bowen B.P."/>
            <person name="Bowers R."/>
            <person name="Lee J."/>
            <person name="Arnau Llombart V."/>
            <person name="Diaz Villanueva W."/>
            <person name="Gosliner T."/>
            <person name="Northen T."/>
            <person name="Cheng J.-F."/>
            <person name="Burkart M.D."/>
            <person name="Woyke T."/>
        </authorList>
    </citation>
    <scope>NUCLEOTIDE SEQUENCE</scope>
    <source>
        <strain evidence="6">Df01</strain>
    </source>
</reference>
<accession>A0ABT7QMZ9</accession>
<evidence type="ECO:0000256" key="1">
    <source>
        <dbReference type="ARBA" id="ARBA00022490"/>
    </source>
</evidence>
<reference evidence="6" key="2">
    <citation type="journal article" date="2023" name="Microbiome">
        <title>Synthase-selected sorting approach identifies a beta-lactone synthase in a nudibranch symbiotic bacterium.</title>
        <authorList>
            <person name="Dzunkova M."/>
            <person name="La Clair J.J."/>
            <person name="Tyml T."/>
            <person name="Doud D."/>
            <person name="Schulz F."/>
            <person name="Piquer-Esteban S."/>
            <person name="Porcel Sanchis D."/>
            <person name="Osborn A."/>
            <person name="Robinson D."/>
            <person name="Louie K.B."/>
            <person name="Bowen B.P."/>
            <person name="Bowers R.M."/>
            <person name="Lee J."/>
            <person name="Arnau V."/>
            <person name="Diaz-Villanueva W."/>
            <person name="Stepanauskas R."/>
            <person name="Gosliner T."/>
            <person name="Date S.V."/>
            <person name="Northen T.R."/>
            <person name="Cheng J.F."/>
            <person name="Burkart M.D."/>
            <person name="Woyke T."/>
        </authorList>
    </citation>
    <scope>NUCLEOTIDE SEQUENCE</scope>
    <source>
        <strain evidence="6">Df01</strain>
    </source>
</reference>
<evidence type="ECO:0000256" key="2">
    <source>
        <dbReference type="ARBA" id="ARBA00022618"/>
    </source>
</evidence>
<sequence>MTPGKIKSIIEFSLLTAGEPLGMANLKRLLADDAEESVILAALAELENDWEERAMRLAKVASGYQFVSRSGYVDYLRRLQPQKNTRLSRPLLEVLAVITYQQPVTRGDVERVRGVAVSSVQIAALEELGWIEEVGRRETPGRPILYCTTKTFLNDLAVASLDALPSLSPDDADTAALADIENDDGILTESSAHALKKNNATENEIAPLFENGNDAENGASTNDNISS</sequence>
<evidence type="ECO:0000313" key="7">
    <source>
        <dbReference type="Proteomes" id="UP001168167"/>
    </source>
</evidence>
<dbReference type="InterPro" id="IPR036390">
    <property type="entry name" value="WH_DNA-bd_sf"/>
</dbReference>
<evidence type="ECO:0000313" key="6">
    <source>
        <dbReference type="EMBL" id="MDM5148064.1"/>
    </source>
</evidence>
<proteinExistence type="predicted"/>
<dbReference type="EMBL" id="JANQAO010000003">
    <property type="protein sequence ID" value="MDM5148064.1"/>
    <property type="molecule type" value="Genomic_DNA"/>
</dbReference>
<keyword evidence="7" id="KW-1185">Reference proteome</keyword>
<dbReference type="NCBIfam" id="TIGR00281">
    <property type="entry name" value="SMC-Scp complex subunit ScpB"/>
    <property type="match status" value="1"/>
</dbReference>
<dbReference type="PANTHER" id="PTHR34298">
    <property type="entry name" value="SEGREGATION AND CONDENSATION PROTEIN B"/>
    <property type="match status" value="1"/>
</dbReference>
<keyword evidence="4" id="KW-0131">Cell cycle</keyword>
<keyword evidence="2" id="KW-0132">Cell division</keyword>
<dbReference type="InterPro" id="IPR005234">
    <property type="entry name" value="ScpB_csome_segregation"/>
</dbReference>
<feature type="region of interest" description="Disordered" evidence="5">
    <location>
        <begin position="205"/>
        <end position="227"/>
    </location>
</feature>
<dbReference type="SUPFAM" id="SSF46785">
    <property type="entry name" value="Winged helix' DNA-binding domain"/>
    <property type="match status" value="2"/>
</dbReference>
<evidence type="ECO:0000256" key="5">
    <source>
        <dbReference type="SAM" id="MobiDB-lite"/>
    </source>
</evidence>
<dbReference type="Gene3D" id="1.10.10.10">
    <property type="entry name" value="Winged helix-like DNA-binding domain superfamily/Winged helix DNA-binding domain"/>
    <property type="match status" value="2"/>
</dbReference>
<protein>
    <submittedName>
        <fullName evidence="6">SMC-Scp complex subunit ScpB</fullName>
    </submittedName>
</protein>
<dbReference type="InterPro" id="IPR036388">
    <property type="entry name" value="WH-like_DNA-bd_sf"/>
</dbReference>
<keyword evidence="1" id="KW-0963">Cytoplasm</keyword>
<dbReference type="PANTHER" id="PTHR34298:SF2">
    <property type="entry name" value="SEGREGATION AND CONDENSATION PROTEIN B"/>
    <property type="match status" value="1"/>
</dbReference>